<dbReference type="InterPro" id="IPR000792">
    <property type="entry name" value="Tscrpt_reg_LuxR_C"/>
</dbReference>
<dbReference type="InterPro" id="IPR058245">
    <property type="entry name" value="NreC/VraR/RcsB-like_REC"/>
</dbReference>
<dbReference type="SMART" id="SM00448">
    <property type="entry name" value="REC"/>
    <property type="match status" value="1"/>
</dbReference>
<evidence type="ECO:0000256" key="2">
    <source>
        <dbReference type="ARBA" id="ARBA00023015"/>
    </source>
</evidence>
<dbReference type="InterPro" id="IPR016032">
    <property type="entry name" value="Sig_transdc_resp-reg_C-effctor"/>
</dbReference>
<dbReference type="Gene3D" id="3.40.50.2300">
    <property type="match status" value="1"/>
</dbReference>
<keyword evidence="1 5" id="KW-0597">Phosphoprotein</keyword>
<dbReference type="Pfam" id="PF00072">
    <property type="entry name" value="Response_reg"/>
    <property type="match status" value="1"/>
</dbReference>
<evidence type="ECO:0000259" key="6">
    <source>
        <dbReference type="PROSITE" id="PS50043"/>
    </source>
</evidence>
<evidence type="ECO:0000313" key="8">
    <source>
        <dbReference type="EMBL" id="GGU83038.1"/>
    </source>
</evidence>
<feature type="domain" description="Response regulatory" evidence="7">
    <location>
        <begin position="3"/>
        <end position="119"/>
    </location>
</feature>
<evidence type="ECO:0000313" key="9">
    <source>
        <dbReference type="Proteomes" id="UP000649573"/>
    </source>
</evidence>
<evidence type="ECO:0000256" key="3">
    <source>
        <dbReference type="ARBA" id="ARBA00023125"/>
    </source>
</evidence>
<accession>A0ABQ2VFR0</accession>
<keyword evidence="3 8" id="KW-0238">DNA-binding</keyword>
<keyword evidence="4" id="KW-0804">Transcription</keyword>
<dbReference type="Pfam" id="PF00196">
    <property type="entry name" value="GerE"/>
    <property type="match status" value="1"/>
</dbReference>
<dbReference type="CDD" id="cd17535">
    <property type="entry name" value="REC_NarL-like"/>
    <property type="match status" value="1"/>
</dbReference>
<proteinExistence type="predicted"/>
<feature type="modified residue" description="4-aspartylphosphate" evidence="5">
    <location>
        <position position="54"/>
    </location>
</feature>
<dbReference type="SUPFAM" id="SSF52172">
    <property type="entry name" value="CheY-like"/>
    <property type="match status" value="1"/>
</dbReference>
<dbReference type="InterPro" id="IPR001789">
    <property type="entry name" value="Sig_transdc_resp-reg_receiver"/>
</dbReference>
<organism evidence="8 9">
    <name type="scientific">Lentzea flava</name>
    <dbReference type="NCBI Taxonomy" id="103732"/>
    <lineage>
        <taxon>Bacteria</taxon>
        <taxon>Bacillati</taxon>
        <taxon>Actinomycetota</taxon>
        <taxon>Actinomycetes</taxon>
        <taxon>Pseudonocardiales</taxon>
        <taxon>Pseudonocardiaceae</taxon>
        <taxon>Lentzea</taxon>
    </lineage>
</organism>
<dbReference type="PROSITE" id="PS50110">
    <property type="entry name" value="RESPONSE_REGULATORY"/>
    <property type="match status" value="1"/>
</dbReference>
<name>A0ABQ2VFR0_9PSEU</name>
<feature type="domain" description="HTH luxR-type" evidence="6">
    <location>
        <begin position="148"/>
        <end position="213"/>
    </location>
</feature>
<dbReference type="RefSeq" id="WP_189259645.1">
    <property type="nucleotide sequence ID" value="NZ_BMRE01000083.1"/>
</dbReference>
<reference evidence="9" key="1">
    <citation type="journal article" date="2019" name="Int. J. Syst. Evol. Microbiol.">
        <title>The Global Catalogue of Microorganisms (GCM) 10K type strain sequencing project: providing services to taxonomists for standard genome sequencing and annotation.</title>
        <authorList>
            <consortium name="The Broad Institute Genomics Platform"/>
            <consortium name="The Broad Institute Genome Sequencing Center for Infectious Disease"/>
            <person name="Wu L."/>
            <person name="Ma J."/>
        </authorList>
    </citation>
    <scope>NUCLEOTIDE SEQUENCE [LARGE SCALE GENOMIC DNA]</scope>
    <source>
        <strain evidence="9">JCM 3296</strain>
    </source>
</reference>
<evidence type="ECO:0000259" key="7">
    <source>
        <dbReference type="PROSITE" id="PS50110"/>
    </source>
</evidence>
<comment type="caution">
    <text evidence="8">The sequence shown here is derived from an EMBL/GenBank/DDBJ whole genome shotgun (WGS) entry which is preliminary data.</text>
</comment>
<evidence type="ECO:0000256" key="1">
    <source>
        <dbReference type="ARBA" id="ARBA00022553"/>
    </source>
</evidence>
<sequence length="214" mass="23262">MITVCVVDDEVLVRSGIRSILEQTGDAKVVGEASNGVDAVEMARLHKPDVVMMDITMPVMDGITAARRIHQIAPTTSVVLLTTSPTDNQVRQGIRAGVAGILLKNGDPHELMTAVRAAAAGHAVVSPAVTRLLLKRIELIEREPLDEARSLVNRLSKREQEVLWLVAKGFCNLQIGRKLYVSEGAVKAHISKILMKMNCDNRVQAAIVAYQAQL</sequence>
<dbReference type="PROSITE" id="PS50043">
    <property type="entry name" value="HTH_LUXR_2"/>
    <property type="match status" value="1"/>
</dbReference>
<dbReference type="PANTHER" id="PTHR43214:SF24">
    <property type="entry name" value="TRANSCRIPTIONAL REGULATORY PROTEIN NARL-RELATED"/>
    <property type="match status" value="1"/>
</dbReference>
<dbReference type="InterPro" id="IPR039420">
    <property type="entry name" value="WalR-like"/>
</dbReference>
<dbReference type="InterPro" id="IPR011006">
    <property type="entry name" value="CheY-like_superfamily"/>
</dbReference>
<dbReference type="CDD" id="cd06170">
    <property type="entry name" value="LuxR_C_like"/>
    <property type="match status" value="1"/>
</dbReference>
<dbReference type="SUPFAM" id="SSF46894">
    <property type="entry name" value="C-terminal effector domain of the bipartite response regulators"/>
    <property type="match status" value="1"/>
</dbReference>
<dbReference type="GO" id="GO:0003677">
    <property type="term" value="F:DNA binding"/>
    <property type="evidence" value="ECO:0007669"/>
    <property type="project" value="UniProtKB-KW"/>
</dbReference>
<dbReference type="Proteomes" id="UP000649573">
    <property type="component" value="Unassembled WGS sequence"/>
</dbReference>
<keyword evidence="2" id="KW-0805">Transcription regulation</keyword>
<keyword evidence="9" id="KW-1185">Reference proteome</keyword>
<gene>
    <name evidence="8" type="ORF">GCM10010178_86880</name>
</gene>
<dbReference type="PRINTS" id="PR00038">
    <property type="entry name" value="HTHLUXR"/>
</dbReference>
<dbReference type="EMBL" id="BMRE01000083">
    <property type="protein sequence ID" value="GGU83038.1"/>
    <property type="molecule type" value="Genomic_DNA"/>
</dbReference>
<dbReference type="PANTHER" id="PTHR43214">
    <property type="entry name" value="TWO-COMPONENT RESPONSE REGULATOR"/>
    <property type="match status" value="1"/>
</dbReference>
<evidence type="ECO:0000256" key="5">
    <source>
        <dbReference type="PROSITE-ProRule" id="PRU00169"/>
    </source>
</evidence>
<evidence type="ECO:0000256" key="4">
    <source>
        <dbReference type="ARBA" id="ARBA00023163"/>
    </source>
</evidence>
<dbReference type="SMART" id="SM00421">
    <property type="entry name" value="HTH_LUXR"/>
    <property type="match status" value="1"/>
</dbReference>
<protein>
    <submittedName>
        <fullName evidence="8">DNA-binding response regulator</fullName>
    </submittedName>
</protein>